<accession>A0ABR3V098</accession>
<gene>
    <name evidence="1" type="ORF">ACET3X_001811</name>
</gene>
<keyword evidence="2" id="KW-1185">Reference proteome</keyword>
<name>A0ABR3V098_9PLEO</name>
<dbReference type="Proteomes" id="UP001578633">
    <property type="component" value="Chromosome 1"/>
</dbReference>
<organism evidence="1 2">
    <name type="scientific">Alternaria dauci</name>
    <dbReference type="NCBI Taxonomy" id="48095"/>
    <lineage>
        <taxon>Eukaryota</taxon>
        <taxon>Fungi</taxon>
        <taxon>Dikarya</taxon>
        <taxon>Ascomycota</taxon>
        <taxon>Pezizomycotina</taxon>
        <taxon>Dothideomycetes</taxon>
        <taxon>Pleosporomycetidae</taxon>
        <taxon>Pleosporales</taxon>
        <taxon>Pleosporineae</taxon>
        <taxon>Pleosporaceae</taxon>
        <taxon>Alternaria</taxon>
        <taxon>Alternaria sect. Porri</taxon>
    </lineage>
</organism>
<dbReference type="GeneID" id="96082133"/>
<dbReference type="EMBL" id="JBHGVX010000001">
    <property type="protein sequence ID" value="KAL1801469.1"/>
    <property type="molecule type" value="Genomic_DNA"/>
</dbReference>
<reference evidence="1 2" key="1">
    <citation type="submission" date="2024-09" db="EMBL/GenBank/DDBJ databases">
        <title>T2T genomes of carrot and Alternaria dauci and their utility for understanding host-pathogen interaction during carrot leaf blight disease.</title>
        <authorList>
            <person name="Liu W."/>
            <person name="Xu S."/>
            <person name="Ou C."/>
            <person name="Liu X."/>
            <person name="Zhuang F."/>
            <person name="Deng X.W."/>
        </authorList>
    </citation>
    <scope>NUCLEOTIDE SEQUENCE [LARGE SCALE GENOMIC DNA]</scope>
    <source>
        <strain evidence="1 2">A2016</strain>
    </source>
</reference>
<protein>
    <submittedName>
        <fullName evidence="1">Uncharacterized protein</fullName>
    </submittedName>
</protein>
<dbReference type="RefSeq" id="XP_069312053.1">
    <property type="nucleotide sequence ID" value="XM_069447144.1"/>
</dbReference>
<sequence>MSENEPLQPRVKSLLDKEISTIWFTASLPKLSHSEREKYVSMLRTKLQESLKKREALSKQADCVIAAVDAPVATLRQQDEPDQLGLEHAEKVSEEAKREVMIDRLVHDAMHEGLEALLRKVEDSIWGQAA</sequence>
<evidence type="ECO:0000313" key="2">
    <source>
        <dbReference type="Proteomes" id="UP001578633"/>
    </source>
</evidence>
<comment type="caution">
    <text evidence="1">The sequence shown here is derived from an EMBL/GenBank/DDBJ whole genome shotgun (WGS) entry which is preliminary data.</text>
</comment>
<proteinExistence type="predicted"/>
<evidence type="ECO:0000313" key="1">
    <source>
        <dbReference type="EMBL" id="KAL1801469.1"/>
    </source>
</evidence>